<keyword evidence="4" id="KW-0472">Membrane</keyword>
<dbReference type="InterPro" id="IPR017853">
    <property type="entry name" value="GH"/>
</dbReference>
<evidence type="ECO:0008006" key="7">
    <source>
        <dbReference type="Google" id="ProtNLM"/>
    </source>
</evidence>
<dbReference type="SUPFAM" id="SSF51445">
    <property type="entry name" value="(Trans)glycosidases"/>
    <property type="match status" value="1"/>
</dbReference>
<dbReference type="InterPro" id="IPR018077">
    <property type="entry name" value="Glyco_hydro_fam25_subgr"/>
</dbReference>
<evidence type="ECO:0000256" key="3">
    <source>
        <dbReference type="ARBA" id="ARBA00023295"/>
    </source>
</evidence>
<evidence type="ECO:0000256" key="4">
    <source>
        <dbReference type="SAM" id="Phobius"/>
    </source>
</evidence>
<dbReference type="EMBL" id="NFKM01000005">
    <property type="protein sequence ID" value="OUP61175.1"/>
    <property type="molecule type" value="Genomic_DNA"/>
</dbReference>
<dbReference type="SMART" id="SM00641">
    <property type="entry name" value="Glyco_25"/>
    <property type="match status" value="1"/>
</dbReference>
<dbReference type="GO" id="GO:0009253">
    <property type="term" value="P:peptidoglycan catabolic process"/>
    <property type="evidence" value="ECO:0007669"/>
    <property type="project" value="InterPro"/>
</dbReference>
<dbReference type="PANTHER" id="PTHR34135">
    <property type="entry name" value="LYSOZYME"/>
    <property type="match status" value="1"/>
</dbReference>
<dbReference type="GO" id="GO:0016052">
    <property type="term" value="P:carbohydrate catabolic process"/>
    <property type="evidence" value="ECO:0007669"/>
    <property type="project" value="TreeGrafter"/>
</dbReference>
<keyword evidence="2" id="KW-0378">Hydrolase</keyword>
<evidence type="ECO:0000313" key="6">
    <source>
        <dbReference type="Proteomes" id="UP000195447"/>
    </source>
</evidence>
<dbReference type="PANTHER" id="PTHR34135:SF2">
    <property type="entry name" value="LYSOZYME"/>
    <property type="match status" value="1"/>
</dbReference>
<reference evidence="6" key="1">
    <citation type="submission" date="2017-04" db="EMBL/GenBank/DDBJ databases">
        <title>Function of individual gut microbiota members based on whole genome sequencing of pure cultures obtained from chicken caecum.</title>
        <authorList>
            <person name="Medvecky M."/>
            <person name="Cejkova D."/>
            <person name="Polansky O."/>
            <person name="Karasova D."/>
            <person name="Kubasova T."/>
            <person name="Cizek A."/>
            <person name="Rychlik I."/>
        </authorList>
    </citation>
    <scope>NUCLEOTIDE SEQUENCE [LARGE SCALE GENOMIC DNA]</scope>
    <source>
        <strain evidence="6">An178</strain>
    </source>
</reference>
<evidence type="ECO:0000256" key="2">
    <source>
        <dbReference type="ARBA" id="ARBA00022801"/>
    </source>
</evidence>
<feature type="transmembrane region" description="Helical" evidence="4">
    <location>
        <begin position="12"/>
        <end position="33"/>
    </location>
</feature>
<dbReference type="PROSITE" id="PS51904">
    <property type="entry name" value="GLYCOSYL_HYDROL_F25_2"/>
    <property type="match status" value="1"/>
</dbReference>
<comment type="similarity">
    <text evidence="1">Belongs to the glycosyl hydrolase 25 family.</text>
</comment>
<sequence length="260" mass="30582">MRRKRIRYDRVFLLMVSFLILVTFLSAGIYRMWFYQAPRDNSLFYMDNGFMNYSGEDIELIHGIDVSSHQGEIDWQRVANTPVEFAMIRAGYRGGIEGLQHQDEYFDQNMQQAAANGIKTGVYFYSSAITMEELEQDAQLVLDMVSGYQIDYPIAFDMEIYDEVNGRINSLTLEEKTSFALRFCEIMEENGYQSMIYGNLDWLYSHLNFEEIQDKEIWYAAYLSTPQMNDEFRMWQYTNTGQIDGISTNVDMNVWLERAK</sequence>
<keyword evidence="4" id="KW-0812">Transmembrane</keyword>
<dbReference type="AlphaFoldDB" id="A0A1Y4LX44"/>
<proteinExistence type="inferred from homology"/>
<keyword evidence="6" id="KW-1185">Reference proteome</keyword>
<dbReference type="RefSeq" id="WP_087158376.1">
    <property type="nucleotide sequence ID" value="NZ_NFKM01000005.1"/>
</dbReference>
<name>A0A1Y4LX44_9FIRM</name>
<accession>A0A1Y4LX44</accession>
<evidence type="ECO:0000313" key="5">
    <source>
        <dbReference type="EMBL" id="OUP61175.1"/>
    </source>
</evidence>
<protein>
    <recommendedName>
        <fullName evidence="7">Lysozyme</fullName>
    </recommendedName>
</protein>
<dbReference type="GO" id="GO:0016998">
    <property type="term" value="P:cell wall macromolecule catabolic process"/>
    <property type="evidence" value="ECO:0007669"/>
    <property type="project" value="InterPro"/>
</dbReference>
<dbReference type="Pfam" id="PF01183">
    <property type="entry name" value="Glyco_hydro_25"/>
    <property type="match status" value="1"/>
</dbReference>
<comment type="caution">
    <text evidence="5">The sequence shown here is derived from an EMBL/GenBank/DDBJ whole genome shotgun (WGS) entry which is preliminary data.</text>
</comment>
<keyword evidence="4" id="KW-1133">Transmembrane helix</keyword>
<gene>
    <name evidence="5" type="ORF">B5F14_03570</name>
</gene>
<dbReference type="CDD" id="cd06414">
    <property type="entry name" value="GH25_LytC-like"/>
    <property type="match status" value="1"/>
</dbReference>
<evidence type="ECO:0000256" key="1">
    <source>
        <dbReference type="ARBA" id="ARBA00010646"/>
    </source>
</evidence>
<dbReference type="Gene3D" id="3.20.20.80">
    <property type="entry name" value="Glycosidases"/>
    <property type="match status" value="1"/>
</dbReference>
<dbReference type="GO" id="GO:0003796">
    <property type="term" value="F:lysozyme activity"/>
    <property type="evidence" value="ECO:0007669"/>
    <property type="project" value="InterPro"/>
</dbReference>
<organism evidence="5 6">
    <name type="scientific">Faecalitalea cylindroides</name>
    <dbReference type="NCBI Taxonomy" id="39483"/>
    <lineage>
        <taxon>Bacteria</taxon>
        <taxon>Bacillati</taxon>
        <taxon>Bacillota</taxon>
        <taxon>Erysipelotrichia</taxon>
        <taxon>Erysipelotrichales</taxon>
        <taxon>Erysipelotrichaceae</taxon>
        <taxon>Faecalitalea</taxon>
    </lineage>
</organism>
<keyword evidence="3" id="KW-0326">Glycosidase</keyword>
<dbReference type="InterPro" id="IPR002053">
    <property type="entry name" value="Glyco_hydro_25"/>
</dbReference>
<dbReference type="Proteomes" id="UP000195447">
    <property type="component" value="Unassembled WGS sequence"/>
</dbReference>